<reference evidence="1 2" key="1">
    <citation type="submission" date="2017-09" db="EMBL/GenBank/DDBJ databases">
        <title>Large-scale bioinformatics analysis of Bacillus genomes uncovers conserved roles of natural products in bacterial physiology.</title>
        <authorList>
            <consortium name="Agbiome Team Llc"/>
            <person name="Bleich R.M."/>
            <person name="Grubbs K.J."/>
            <person name="Santa Maria K.C."/>
            <person name="Allen S.E."/>
            <person name="Farag S."/>
            <person name="Shank E.A."/>
            <person name="Bowers A."/>
        </authorList>
    </citation>
    <scope>NUCLEOTIDE SEQUENCE [LARGE SCALE GENOMIC DNA]</scope>
    <source>
        <strain evidence="1 2">AFS046104</strain>
    </source>
</reference>
<protein>
    <submittedName>
        <fullName evidence="1">Uncharacterized protein</fullName>
    </submittedName>
</protein>
<comment type="caution">
    <text evidence="1">The sequence shown here is derived from an EMBL/GenBank/DDBJ whole genome shotgun (WGS) entry which is preliminary data.</text>
</comment>
<sequence length="75" mass="9256">MRMYRWRATLTAGGEHERLKKLKERNRKRKLHRNFTIECQESSTVWIGWMCSRWFAERAKKRCERRELKRAASKS</sequence>
<dbReference type="AlphaFoldDB" id="A0A2C0EG03"/>
<dbReference type="Proteomes" id="UP000221438">
    <property type="component" value="Unassembled WGS sequence"/>
</dbReference>
<evidence type="ECO:0000313" key="1">
    <source>
        <dbReference type="EMBL" id="PGQ04797.1"/>
    </source>
</evidence>
<name>A0A2C0EG03_BACCE</name>
<gene>
    <name evidence="1" type="ORF">COA08_29070</name>
</gene>
<organism evidence="1 2">
    <name type="scientific">Bacillus cereus</name>
    <dbReference type="NCBI Taxonomy" id="1396"/>
    <lineage>
        <taxon>Bacteria</taxon>
        <taxon>Bacillati</taxon>
        <taxon>Bacillota</taxon>
        <taxon>Bacilli</taxon>
        <taxon>Bacillales</taxon>
        <taxon>Bacillaceae</taxon>
        <taxon>Bacillus</taxon>
        <taxon>Bacillus cereus group</taxon>
    </lineage>
</organism>
<accession>A0A2C0EG03</accession>
<dbReference type="RefSeq" id="WP_098361728.1">
    <property type="nucleotide sequence ID" value="NZ_NUJQ01000062.1"/>
</dbReference>
<evidence type="ECO:0000313" key="2">
    <source>
        <dbReference type="Proteomes" id="UP000221438"/>
    </source>
</evidence>
<proteinExistence type="predicted"/>
<dbReference type="EMBL" id="NUJQ01000062">
    <property type="protein sequence ID" value="PGQ04797.1"/>
    <property type="molecule type" value="Genomic_DNA"/>
</dbReference>